<evidence type="ECO:0000313" key="2">
    <source>
        <dbReference type="EMBL" id="KAF3887930.1"/>
    </source>
</evidence>
<proteinExistence type="predicted"/>
<evidence type="ECO:0000256" key="1">
    <source>
        <dbReference type="SAM" id="Phobius"/>
    </source>
</evidence>
<organism evidence="3">
    <name type="scientific">Tolypothrix bouteillei VB521301</name>
    <dbReference type="NCBI Taxonomy" id="1479485"/>
    <lineage>
        <taxon>Bacteria</taxon>
        <taxon>Bacillati</taxon>
        <taxon>Cyanobacteriota</taxon>
        <taxon>Cyanophyceae</taxon>
        <taxon>Nostocales</taxon>
        <taxon>Tolypothrichaceae</taxon>
        <taxon>Tolypothrix</taxon>
    </lineage>
</organism>
<feature type="transmembrane region" description="Helical" evidence="1">
    <location>
        <begin position="50"/>
        <end position="75"/>
    </location>
</feature>
<accession>A0A0C1RMB9</accession>
<comment type="caution">
    <text evidence="3">The sequence shown here is derived from an EMBL/GenBank/DDBJ whole genome shotgun (WGS) entry which is preliminary data.</text>
</comment>
<evidence type="ECO:0000313" key="3">
    <source>
        <dbReference type="EMBL" id="KIE13110.1"/>
    </source>
</evidence>
<dbReference type="EMBL" id="JHEG04000001">
    <property type="protein sequence ID" value="KAF3887930.1"/>
    <property type="molecule type" value="Genomic_DNA"/>
</dbReference>
<dbReference type="EMBL" id="JHEG02000019">
    <property type="protein sequence ID" value="KIE13110.1"/>
    <property type="molecule type" value="Genomic_DNA"/>
</dbReference>
<dbReference type="AlphaFoldDB" id="A0A0C1RMB9"/>
<sequence>MNQEQQDRVNSQKTARQVFAIISYLQFSIHLIAYFASFMKLIIIEGGGYYNFRILVFIGISIISILLFLASILLIKRSIRLSIKRLVWAYFFHAIVLAWSLFIVKVSYFM</sequence>
<keyword evidence="1" id="KW-0812">Transmembrane</keyword>
<reference evidence="2" key="2">
    <citation type="submission" date="2019-11" db="EMBL/GenBank/DDBJ databases">
        <title>Improved Assembly of Tolypothrix boutellei genome.</title>
        <authorList>
            <person name="Sarangi A.N."/>
            <person name="Mukherjee M."/>
            <person name="Ghosh S."/>
            <person name="Singh D."/>
            <person name="Das A."/>
            <person name="Kant S."/>
            <person name="Prusty A."/>
            <person name="Tripathy S."/>
        </authorList>
    </citation>
    <scope>NUCLEOTIDE SEQUENCE</scope>
    <source>
        <strain evidence="2">VB521301</strain>
    </source>
</reference>
<keyword evidence="1" id="KW-1133">Transmembrane helix</keyword>
<feature type="transmembrane region" description="Helical" evidence="1">
    <location>
        <begin position="21"/>
        <end position="44"/>
    </location>
</feature>
<feature type="transmembrane region" description="Helical" evidence="1">
    <location>
        <begin position="87"/>
        <end position="108"/>
    </location>
</feature>
<dbReference type="Proteomes" id="UP000029738">
    <property type="component" value="Unassembled WGS sequence"/>
</dbReference>
<keyword evidence="4" id="KW-1185">Reference proteome</keyword>
<dbReference type="RefSeq" id="WP_038078440.1">
    <property type="nucleotide sequence ID" value="NZ_JHEG04000001.1"/>
</dbReference>
<reference evidence="3" key="1">
    <citation type="journal article" date="2015" name="Genome Announc.">
        <title>Draft Genome Sequence of Tolypothrix boutellei Strain VB521301.</title>
        <authorList>
            <person name="Chandrababunaidu M.M."/>
            <person name="Singh D."/>
            <person name="Sen D."/>
            <person name="Bhan S."/>
            <person name="Das S."/>
            <person name="Gupta A."/>
            <person name="Adhikary S.P."/>
            <person name="Tripathy S."/>
        </authorList>
    </citation>
    <scope>NUCLEOTIDE SEQUENCE</scope>
    <source>
        <strain evidence="3">VB521301</strain>
    </source>
</reference>
<keyword evidence="1" id="KW-0472">Membrane</keyword>
<name>A0A0C1RMB9_9CYAN</name>
<protein>
    <submittedName>
        <fullName evidence="3">Uncharacterized protein</fullName>
    </submittedName>
</protein>
<gene>
    <name evidence="3" type="ORF">DA73_0206810</name>
    <name evidence="2" type="ORF">DA73_0400022380</name>
</gene>
<evidence type="ECO:0000313" key="4">
    <source>
        <dbReference type="Proteomes" id="UP000029738"/>
    </source>
</evidence>